<dbReference type="InterPro" id="IPR004176">
    <property type="entry name" value="Clp_R_N"/>
</dbReference>
<evidence type="ECO:0000256" key="10">
    <source>
        <dbReference type="PROSITE-ProRule" id="PRU01251"/>
    </source>
</evidence>
<evidence type="ECO:0000256" key="1">
    <source>
        <dbReference type="ARBA" id="ARBA00004141"/>
    </source>
</evidence>
<dbReference type="Gene3D" id="1.10.1780.10">
    <property type="entry name" value="Clp, N-terminal domain"/>
    <property type="match status" value="1"/>
</dbReference>
<feature type="domain" description="Clp R" evidence="12">
    <location>
        <begin position="156"/>
        <end position="303"/>
    </location>
</feature>
<dbReference type="InterPro" id="IPR019489">
    <property type="entry name" value="Clp_ATPase_C"/>
</dbReference>
<feature type="transmembrane region" description="Helical" evidence="11">
    <location>
        <begin position="35"/>
        <end position="53"/>
    </location>
</feature>
<sequence>MGWEGMGARRSMFLVYSLAAILKEKTRILPLPKEILRLLAVTAFGLEFFLFYLKEDDGSGVQGQYHRLLLVPIGVCLLSTLLRICYTRRSLVLPDGQLDLLVQGDVCWLDRNGEGDYAVHCKGMMALHTGKAIMTLQFNLHLAMILAVVLPTYAFFHKAGGGDSSQISRQAMVSAVELAQSNRQQVVETEHLLKALLEQKNGLARRRPGLITQLFCKQLSDTSSASLRRKVTGNISGAMLGQSLDSLLDRAKGHMKDFGDNYTSIEHLVLALAEDIRIGKELFGQFDLNAKATKDAITAIRGTQKVTDQAPENKYEALEKFGVDLTEMARQGKLDPNNPVVIGEPGVGKTAIAEGYGNHWLLLTWLISLDLGALIAGAKFQGEFEDRLKAVLKEVKESEGYIDEIHMVVGQVLCATSGAMDVGNLLKPMLGHGELRCIGATTIKEYRKYLEKDAALESAKIVSKWTKIPVSRLLQSEMEKLLHLDEHLHKRLIGQDPAVQAVADAIRRSRAGLADPNRPIASFMFMGPTGVGKTELAKALAEYLFDTDKALLRFDMSEYMEKHAVSRLTGAPPGYVGYEEGGQLTESVRRRPYSVVLFDEIEKAHTDVFNIFLQILDDGRVTDSQGRTVNFTNTVVIMTSNLGSQHILDALKSSGDKNASYQSMKETVARSTLRPEFMNRVDEFIVFQPLNVDQIQEIVKLQLQNVEKRLQHRKISLKITGDAVQASEASDPAVRDQRAG</sequence>
<dbReference type="InterPro" id="IPR006904">
    <property type="entry name" value="DUF716"/>
</dbReference>
<dbReference type="Pfam" id="PF10431">
    <property type="entry name" value="ClpB_D2-small"/>
    <property type="match status" value="1"/>
</dbReference>
<dbReference type="InterPro" id="IPR036628">
    <property type="entry name" value="Clp_N_dom_sf"/>
</dbReference>
<dbReference type="SUPFAM" id="SSF52540">
    <property type="entry name" value="P-loop containing nucleoside triphosphate hydrolases"/>
    <property type="match status" value="2"/>
</dbReference>
<dbReference type="Pfam" id="PF07724">
    <property type="entry name" value="AAA_2"/>
    <property type="match status" value="1"/>
</dbReference>
<dbReference type="InterPro" id="IPR003959">
    <property type="entry name" value="ATPase_AAA_core"/>
</dbReference>
<evidence type="ECO:0000313" key="14">
    <source>
        <dbReference type="Proteomes" id="UP000001514"/>
    </source>
</evidence>
<dbReference type="FunFam" id="3.40.50.300:FF:000025">
    <property type="entry name" value="ATP-dependent Clp protease subunit"/>
    <property type="match status" value="1"/>
</dbReference>
<dbReference type="GO" id="GO:0016020">
    <property type="term" value="C:membrane"/>
    <property type="evidence" value="ECO:0007669"/>
    <property type="project" value="UniProtKB-SubCell"/>
</dbReference>
<dbReference type="Proteomes" id="UP000001514">
    <property type="component" value="Unassembled WGS sequence"/>
</dbReference>
<dbReference type="GO" id="GO:0005737">
    <property type="term" value="C:cytoplasm"/>
    <property type="evidence" value="ECO:0000318"/>
    <property type="project" value="GO_Central"/>
</dbReference>
<keyword evidence="14" id="KW-1185">Reference proteome</keyword>
<keyword evidence="5" id="KW-0547">Nucleotide-binding</keyword>
<dbReference type="CDD" id="cd19499">
    <property type="entry name" value="RecA-like_ClpB_Hsp104-like"/>
    <property type="match status" value="1"/>
</dbReference>
<evidence type="ECO:0000256" key="11">
    <source>
        <dbReference type="SAM" id="Phobius"/>
    </source>
</evidence>
<dbReference type="GO" id="GO:0034605">
    <property type="term" value="P:cellular response to heat"/>
    <property type="evidence" value="ECO:0000318"/>
    <property type="project" value="GO_Central"/>
</dbReference>
<evidence type="ECO:0000313" key="13">
    <source>
        <dbReference type="EMBL" id="EFJ28666.1"/>
    </source>
</evidence>
<dbReference type="GO" id="GO:0005524">
    <property type="term" value="F:ATP binding"/>
    <property type="evidence" value="ECO:0007669"/>
    <property type="project" value="UniProtKB-KW"/>
</dbReference>
<dbReference type="EMBL" id="GL377579">
    <property type="protein sequence ID" value="EFJ28666.1"/>
    <property type="molecule type" value="Genomic_DNA"/>
</dbReference>
<evidence type="ECO:0000256" key="5">
    <source>
        <dbReference type="ARBA" id="ARBA00022741"/>
    </source>
</evidence>
<feature type="transmembrane region" description="Helical" evidence="11">
    <location>
        <begin position="132"/>
        <end position="156"/>
    </location>
</feature>
<dbReference type="KEGG" id="smo:SELMODRAFT_411212"/>
<evidence type="ECO:0000256" key="6">
    <source>
        <dbReference type="ARBA" id="ARBA00022840"/>
    </source>
</evidence>
<evidence type="ECO:0000256" key="3">
    <source>
        <dbReference type="ARBA" id="ARBA00022692"/>
    </source>
</evidence>
<dbReference type="InterPro" id="IPR028299">
    <property type="entry name" value="ClpA/B_CS2"/>
</dbReference>
<keyword evidence="6" id="KW-0067">ATP-binding</keyword>
<keyword evidence="3 11" id="KW-0812">Transmembrane</keyword>
<keyword evidence="8 11" id="KW-0472">Membrane</keyword>
<keyword evidence="4 10" id="KW-0677">Repeat</keyword>
<evidence type="ECO:0000256" key="7">
    <source>
        <dbReference type="ARBA" id="ARBA00022989"/>
    </source>
</evidence>
<dbReference type="InterPro" id="IPR001270">
    <property type="entry name" value="ClpA/B"/>
</dbReference>
<dbReference type="HOGENOM" id="CLU_022293_0_0_1"/>
<dbReference type="Pfam" id="PF04819">
    <property type="entry name" value="DUF716"/>
    <property type="match status" value="2"/>
</dbReference>
<dbReference type="PANTHER" id="PTHR11638">
    <property type="entry name" value="ATP-DEPENDENT CLP PROTEASE"/>
    <property type="match status" value="1"/>
</dbReference>
<proteinExistence type="inferred from homology"/>
<dbReference type="PANTHER" id="PTHR11638:SF18">
    <property type="entry name" value="HEAT SHOCK PROTEIN 104"/>
    <property type="match status" value="1"/>
</dbReference>
<feature type="transmembrane region" description="Helical" evidence="11">
    <location>
        <begin position="65"/>
        <end position="86"/>
    </location>
</feature>
<evidence type="ECO:0000259" key="12">
    <source>
        <dbReference type="PROSITE" id="PS51903"/>
    </source>
</evidence>
<name>D8RGX6_SELML</name>
<evidence type="ECO:0000256" key="2">
    <source>
        <dbReference type="ARBA" id="ARBA00006948"/>
    </source>
</evidence>
<dbReference type="Gene3D" id="3.40.50.300">
    <property type="entry name" value="P-loop containing nucleotide triphosphate hydrolases"/>
    <property type="match status" value="2"/>
</dbReference>
<dbReference type="STRING" id="88036.D8RGX6"/>
<evidence type="ECO:0000256" key="4">
    <source>
        <dbReference type="ARBA" id="ARBA00022737"/>
    </source>
</evidence>
<evidence type="ECO:0000256" key="8">
    <source>
        <dbReference type="ARBA" id="ARBA00023136"/>
    </source>
</evidence>
<dbReference type="PROSITE" id="PS51903">
    <property type="entry name" value="CLP_R"/>
    <property type="match status" value="1"/>
</dbReference>
<dbReference type="eggNOG" id="KOG1051">
    <property type="taxonomic scope" value="Eukaryota"/>
</dbReference>
<keyword evidence="7 11" id="KW-1133">Transmembrane helix</keyword>
<dbReference type="SMART" id="SM00382">
    <property type="entry name" value="AAA"/>
    <property type="match status" value="2"/>
</dbReference>
<protein>
    <recommendedName>
        <fullName evidence="12">Clp R domain-containing protein</fullName>
    </recommendedName>
</protein>
<dbReference type="InterPro" id="IPR050130">
    <property type="entry name" value="ClpA_ClpB"/>
</dbReference>
<comment type="similarity">
    <text evidence="2">Belongs to the TMEM45 family.</text>
</comment>
<dbReference type="Pfam" id="PF00004">
    <property type="entry name" value="AAA"/>
    <property type="match status" value="1"/>
</dbReference>
<comment type="subcellular location">
    <subcellularLocation>
        <location evidence="1">Membrane</location>
        <topology evidence="1">Multi-pass membrane protein</topology>
    </subcellularLocation>
</comment>
<dbReference type="Gramene" id="EFJ28666">
    <property type="protein sequence ID" value="EFJ28666"/>
    <property type="gene ID" value="SELMODRAFT_411212"/>
</dbReference>
<dbReference type="InterPro" id="IPR003593">
    <property type="entry name" value="AAA+_ATPase"/>
</dbReference>
<gene>
    <name evidence="13" type="ORF">SELMODRAFT_411212</name>
</gene>
<dbReference type="SUPFAM" id="SSF81923">
    <property type="entry name" value="Double Clp-N motif"/>
    <property type="match status" value="1"/>
</dbReference>
<dbReference type="InterPro" id="IPR027417">
    <property type="entry name" value="P-loop_NTPase"/>
</dbReference>
<dbReference type="GO" id="GO:0016887">
    <property type="term" value="F:ATP hydrolysis activity"/>
    <property type="evidence" value="ECO:0000318"/>
    <property type="project" value="GO_Central"/>
</dbReference>
<accession>D8RGX6</accession>
<evidence type="ECO:0000256" key="9">
    <source>
        <dbReference type="ARBA" id="ARBA00023186"/>
    </source>
</evidence>
<dbReference type="PRINTS" id="PR00300">
    <property type="entry name" value="CLPPROTEASEA"/>
</dbReference>
<dbReference type="CDD" id="cd00009">
    <property type="entry name" value="AAA"/>
    <property type="match status" value="1"/>
</dbReference>
<dbReference type="AlphaFoldDB" id="D8RGX6"/>
<dbReference type="PROSITE" id="PS00871">
    <property type="entry name" value="CLPAB_2"/>
    <property type="match status" value="1"/>
</dbReference>
<keyword evidence="9" id="KW-0143">Chaperone</keyword>
<reference evidence="13 14" key="1">
    <citation type="journal article" date="2011" name="Science">
        <title>The Selaginella genome identifies genetic changes associated with the evolution of vascular plants.</title>
        <authorList>
            <person name="Banks J.A."/>
            <person name="Nishiyama T."/>
            <person name="Hasebe M."/>
            <person name="Bowman J.L."/>
            <person name="Gribskov M."/>
            <person name="dePamphilis C."/>
            <person name="Albert V.A."/>
            <person name="Aono N."/>
            <person name="Aoyama T."/>
            <person name="Ambrose B.A."/>
            <person name="Ashton N.W."/>
            <person name="Axtell M.J."/>
            <person name="Barker E."/>
            <person name="Barker M.S."/>
            <person name="Bennetzen J.L."/>
            <person name="Bonawitz N.D."/>
            <person name="Chapple C."/>
            <person name="Cheng C."/>
            <person name="Correa L.G."/>
            <person name="Dacre M."/>
            <person name="DeBarry J."/>
            <person name="Dreyer I."/>
            <person name="Elias M."/>
            <person name="Engstrom E.M."/>
            <person name="Estelle M."/>
            <person name="Feng L."/>
            <person name="Finet C."/>
            <person name="Floyd S.K."/>
            <person name="Frommer W.B."/>
            <person name="Fujita T."/>
            <person name="Gramzow L."/>
            <person name="Gutensohn M."/>
            <person name="Harholt J."/>
            <person name="Hattori M."/>
            <person name="Heyl A."/>
            <person name="Hirai T."/>
            <person name="Hiwatashi Y."/>
            <person name="Ishikawa M."/>
            <person name="Iwata M."/>
            <person name="Karol K.G."/>
            <person name="Koehler B."/>
            <person name="Kolukisaoglu U."/>
            <person name="Kubo M."/>
            <person name="Kurata T."/>
            <person name="Lalonde S."/>
            <person name="Li K."/>
            <person name="Li Y."/>
            <person name="Litt A."/>
            <person name="Lyons E."/>
            <person name="Manning G."/>
            <person name="Maruyama T."/>
            <person name="Michael T.P."/>
            <person name="Mikami K."/>
            <person name="Miyazaki S."/>
            <person name="Morinaga S."/>
            <person name="Murata T."/>
            <person name="Mueller-Roeber B."/>
            <person name="Nelson D.R."/>
            <person name="Obara M."/>
            <person name="Oguri Y."/>
            <person name="Olmstead R.G."/>
            <person name="Onodera N."/>
            <person name="Petersen B.L."/>
            <person name="Pils B."/>
            <person name="Prigge M."/>
            <person name="Rensing S.A."/>
            <person name="Riano-Pachon D.M."/>
            <person name="Roberts A.W."/>
            <person name="Sato Y."/>
            <person name="Scheller H.V."/>
            <person name="Schulz B."/>
            <person name="Schulz C."/>
            <person name="Shakirov E.V."/>
            <person name="Shibagaki N."/>
            <person name="Shinohara N."/>
            <person name="Shippen D.E."/>
            <person name="Soerensen I."/>
            <person name="Sotooka R."/>
            <person name="Sugimoto N."/>
            <person name="Sugita M."/>
            <person name="Sumikawa N."/>
            <person name="Tanurdzic M."/>
            <person name="Theissen G."/>
            <person name="Ulvskov P."/>
            <person name="Wakazuki S."/>
            <person name="Weng J.K."/>
            <person name="Willats W.W."/>
            <person name="Wipf D."/>
            <person name="Wolf P.G."/>
            <person name="Yang L."/>
            <person name="Zimmer A.D."/>
            <person name="Zhu Q."/>
            <person name="Mitros T."/>
            <person name="Hellsten U."/>
            <person name="Loque D."/>
            <person name="Otillar R."/>
            <person name="Salamov A."/>
            <person name="Schmutz J."/>
            <person name="Shapiro H."/>
            <person name="Lindquist E."/>
            <person name="Lucas S."/>
            <person name="Rokhsar D."/>
            <person name="Grigoriev I.V."/>
        </authorList>
    </citation>
    <scope>NUCLEOTIDE SEQUENCE [LARGE SCALE GENOMIC DNA]</scope>
</reference>
<dbReference type="Pfam" id="PF02861">
    <property type="entry name" value="Clp_N"/>
    <property type="match status" value="1"/>
</dbReference>
<organism evidence="14">
    <name type="scientific">Selaginella moellendorffii</name>
    <name type="common">Spikemoss</name>
    <dbReference type="NCBI Taxonomy" id="88036"/>
    <lineage>
        <taxon>Eukaryota</taxon>
        <taxon>Viridiplantae</taxon>
        <taxon>Streptophyta</taxon>
        <taxon>Embryophyta</taxon>
        <taxon>Tracheophyta</taxon>
        <taxon>Lycopodiopsida</taxon>
        <taxon>Selaginellales</taxon>
        <taxon>Selaginellaceae</taxon>
        <taxon>Selaginella</taxon>
    </lineage>
</organism>
<dbReference type="InParanoid" id="D8RGX6"/>